<feature type="region of interest" description="Disordered" evidence="1">
    <location>
        <begin position="214"/>
        <end position="241"/>
    </location>
</feature>
<dbReference type="Pfam" id="PF00566">
    <property type="entry name" value="RabGAP-TBC"/>
    <property type="match status" value="1"/>
</dbReference>
<dbReference type="InterPro" id="IPR035969">
    <property type="entry name" value="Rab-GAP_TBC_sf"/>
</dbReference>
<dbReference type="EMBL" id="JAUIZM010000002">
    <property type="protein sequence ID" value="KAK1398461.1"/>
    <property type="molecule type" value="Genomic_DNA"/>
</dbReference>
<feature type="domain" description="Rab-GAP TBC" evidence="2">
    <location>
        <begin position="90"/>
        <end position="447"/>
    </location>
</feature>
<dbReference type="GO" id="GO:0005096">
    <property type="term" value="F:GTPase activator activity"/>
    <property type="evidence" value="ECO:0007669"/>
    <property type="project" value="TreeGrafter"/>
</dbReference>
<evidence type="ECO:0000259" key="2">
    <source>
        <dbReference type="PROSITE" id="PS50086"/>
    </source>
</evidence>
<dbReference type="AlphaFoldDB" id="A0AAD8N798"/>
<dbReference type="PANTHER" id="PTHR22957:SF507">
    <property type="entry name" value="OS08G0547200 PROTEIN"/>
    <property type="match status" value="1"/>
</dbReference>
<dbReference type="InterPro" id="IPR000195">
    <property type="entry name" value="Rab-GAP-TBC_dom"/>
</dbReference>
<dbReference type="PROSITE" id="PS50086">
    <property type="entry name" value="TBC_RABGAP"/>
    <property type="match status" value="1"/>
</dbReference>
<dbReference type="FunFam" id="1.10.8.270:FF:000022">
    <property type="entry name" value="Ypt/Rab-GAP domain of gyp1p superfamily protein"/>
    <property type="match status" value="1"/>
</dbReference>
<sequence>MLLRYLIVKFSDVLPGGSADAKLLVSFTAVIGIVIAAAFICNNRGHLKSPWALSKRKKALSTEQWRLLFTPEGKFHDGGVRFLKTVRRGGVDPGIRAEVWPFLLGVYELNSSEEERRKLRTKKRKEYGKLRRRCQQLIEFNNNLKVNEVSVAKKSGNDKRHNHVMGSADSEEVCSRESPRKEMNPSADYSDDISSALLEKDAASRTATVANTCKTESVKSDSNSDSSVERSQTFTSTEGTKKKALEVTSKENVSNTEIQLKFTKKEDFITWQQIIRVDAIRANREWIPYSPTLAAVSNERARSLAEAVGLKEYDNLEPCMIFHAARLVALLEAYCLYDPEVGYCQGMSDLLSPIITVITEDHDAFWCFVRFMKKARYNFKLDEVGIKRQLSKVSMIIKCKDSQLFHHLEMLQADDCFFVYRMVVVLFRRELTFEQTICLWEVMWADQAAIRAGIGYSVWSRIRHLALPTEDLLLYAVAASILQRRKLIIERYSSMDEIMTECHSMAGHLDVWKLLDDAHNLVFSLRDKVETPF</sequence>
<dbReference type="Gene3D" id="1.10.8.270">
    <property type="entry name" value="putative rabgap domain of human tbc1 domain family member 14 like domains"/>
    <property type="match status" value="1"/>
</dbReference>
<feature type="compositionally biased region" description="Low complexity" evidence="1">
    <location>
        <begin position="220"/>
        <end position="231"/>
    </location>
</feature>
<keyword evidence="4" id="KW-1185">Reference proteome</keyword>
<evidence type="ECO:0000313" key="3">
    <source>
        <dbReference type="EMBL" id="KAK1398461.1"/>
    </source>
</evidence>
<accession>A0AAD8N798</accession>
<reference evidence="3" key="1">
    <citation type="submission" date="2023-02" db="EMBL/GenBank/DDBJ databases">
        <title>Genome of toxic invasive species Heracleum sosnowskyi carries increased number of genes despite the absence of recent whole-genome duplications.</title>
        <authorList>
            <person name="Schelkunov M."/>
            <person name="Shtratnikova V."/>
            <person name="Makarenko M."/>
            <person name="Klepikova A."/>
            <person name="Omelchenko D."/>
            <person name="Novikova G."/>
            <person name="Obukhova E."/>
            <person name="Bogdanov V."/>
            <person name="Penin A."/>
            <person name="Logacheva M."/>
        </authorList>
    </citation>
    <scope>NUCLEOTIDE SEQUENCE</scope>
    <source>
        <strain evidence="3">Hsosn_3</strain>
        <tissue evidence="3">Leaf</tissue>
    </source>
</reference>
<dbReference type="Gene3D" id="1.10.472.80">
    <property type="entry name" value="Ypt/Rab-GAP domain of gyp1p, domain 3"/>
    <property type="match status" value="1"/>
</dbReference>
<proteinExistence type="predicted"/>
<evidence type="ECO:0000256" key="1">
    <source>
        <dbReference type="SAM" id="MobiDB-lite"/>
    </source>
</evidence>
<reference evidence="3" key="2">
    <citation type="submission" date="2023-05" db="EMBL/GenBank/DDBJ databases">
        <authorList>
            <person name="Schelkunov M.I."/>
        </authorList>
    </citation>
    <scope>NUCLEOTIDE SEQUENCE</scope>
    <source>
        <strain evidence="3">Hsosn_3</strain>
        <tissue evidence="3">Leaf</tissue>
    </source>
</reference>
<dbReference type="PANTHER" id="PTHR22957">
    <property type="entry name" value="TBC1 DOMAIN FAMILY MEMBER GTPASE-ACTIVATING PROTEIN"/>
    <property type="match status" value="1"/>
</dbReference>
<protein>
    <submittedName>
        <fullName evidence="3">GTPase-activating protein gyp7-like</fullName>
    </submittedName>
</protein>
<organism evidence="3 4">
    <name type="scientific">Heracleum sosnowskyi</name>
    <dbReference type="NCBI Taxonomy" id="360622"/>
    <lineage>
        <taxon>Eukaryota</taxon>
        <taxon>Viridiplantae</taxon>
        <taxon>Streptophyta</taxon>
        <taxon>Embryophyta</taxon>
        <taxon>Tracheophyta</taxon>
        <taxon>Spermatophyta</taxon>
        <taxon>Magnoliopsida</taxon>
        <taxon>eudicotyledons</taxon>
        <taxon>Gunneridae</taxon>
        <taxon>Pentapetalae</taxon>
        <taxon>asterids</taxon>
        <taxon>campanulids</taxon>
        <taxon>Apiales</taxon>
        <taxon>Apiaceae</taxon>
        <taxon>Apioideae</taxon>
        <taxon>apioid superclade</taxon>
        <taxon>Tordylieae</taxon>
        <taxon>Tordyliinae</taxon>
        <taxon>Heracleum</taxon>
    </lineage>
</organism>
<dbReference type="SUPFAM" id="SSF47923">
    <property type="entry name" value="Ypt/Rab-GAP domain of gyp1p"/>
    <property type="match status" value="2"/>
</dbReference>
<feature type="compositionally biased region" description="Basic and acidic residues" evidence="1">
    <location>
        <begin position="173"/>
        <end position="183"/>
    </location>
</feature>
<feature type="region of interest" description="Disordered" evidence="1">
    <location>
        <begin position="153"/>
        <end position="190"/>
    </location>
</feature>
<name>A0AAD8N798_9APIA</name>
<dbReference type="Proteomes" id="UP001237642">
    <property type="component" value="Unassembled WGS sequence"/>
</dbReference>
<comment type="caution">
    <text evidence="3">The sequence shown here is derived from an EMBL/GenBank/DDBJ whole genome shotgun (WGS) entry which is preliminary data.</text>
</comment>
<dbReference type="SMART" id="SM00164">
    <property type="entry name" value="TBC"/>
    <property type="match status" value="1"/>
</dbReference>
<evidence type="ECO:0000313" key="4">
    <source>
        <dbReference type="Proteomes" id="UP001237642"/>
    </source>
</evidence>
<gene>
    <name evidence="3" type="ORF">POM88_008324</name>
</gene>